<proteinExistence type="predicted"/>
<name>A0A6C0U9C0_9GAMM</name>
<dbReference type="AlphaFoldDB" id="A0A6C0U9C0"/>
<feature type="domain" description="Translocation and assembly module TamB C-terminal" evidence="6">
    <location>
        <begin position="46"/>
        <end position="325"/>
    </location>
</feature>
<dbReference type="GO" id="GO:0009306">
    <property type="term" value="P:protein secretion"/>
    <property type="evidence" value="ECO:0007669"/>
    <property type="project" value="InterPro"/>
</dbReference>
<accession>A0A6C0U9C0</accession>
<feature type="compositionally biased region" description="Low complexity" evidence="5">
    <location>
        <begin position="13"/>
        <end position="24"/>
    </location>
</feature>
<evidence type="ECO:0000313" key="8">
    <source>
        <dbReference type="Proteomes" id="UP000477680"/>
    </source>
</evidence>
<comment type="subcellular location">
    <subcellularLocation>
        <location evidence="1">Membrane</location>
        <topology evidence="1">Single-pass membrane protein</topology>
    </subcellularLocation>
</comment>
<sequence length="327" mass="35057">MVRQRGTAPRTHAGAAAQGRQQPAVVSPQHPPGCQSRPASANQRRAVGIAGEVAVDSGLLAYEQLPAGSVAVSPDVVEVDYDGKPLTADEAMALDAQLRVRIRDRFRVQGKDLEVTVGGDLTLEQAPGRPLQIFGNLNVIGGEFRAYGQRLQVKQGRISFTGLPENPELDLRAERDIPADDVTAGVVVTGTLEEPRLRVYSEPAMSQTEALSYLVRGRGLDSGAGADGTAMALSMGTGLVNQSAVVEELNRLPGLRNVEFGTSGTENETAATVSGYIGERIYVSYGVGLYEPVNALTARLYLQTRLWLEVVSRLESSVDLYYSFDID</sequence>
<dbReference type="KEGG" id="kim:G3T16_19525"/>
<dbReference type="GO" id="GO:0097347">
    <property type="term" value="C:TAM protein secretion complex"/>
    <property type="evidence" value="ECO:0007669"/>
    <property type="project" value="TreeGrafter"/>
</dbReference>
<evidence type="ECO:0000256" key="2">
    <source>
        <dbReference type="ARBA" id="ARBA00022692"/>
    </source>
</evidence>
<dbReference type="Proteomes" id="UP000477680">
    <property type="component" value="Chromosome"/>
</dbReference>
<dbReference type="PANTHER" id="PTHR36985:SF1">
    <property type="entry name" value="TRANSLOCATION AND ASSEMBLY MODULE SUBUNIT TAMB"/>
    <property type="match status" value="1"/>
</dbReference>
<evidence type="ECO:0000256" key="3">
    <source>
        <dbReference type="ARBA" id="ARBA00022989"/>
    </source>
</evidence>
<keyword evidence="4" id="KW-0472">Membrane</keyword>
<protein>
    <recommendedName>
        <fullName evidence="6">Translocation and assembly module TamB C-terminal domain-containing protein</fullName>
    </recommendedName>
</protein>
<dbReference type="GO" id="GO:0005886">
    <property type="term" value="C:plasma membrane"/>
    <property type="evidence" value="ECO:0007669"/>
    <property type="project" value="InterPro"/>
</dbReference>
<dbReference type="Pfam" id="PF04357">
    <property type="entry name" value="TamB"/>
    <property type="match status" value="1"/>
</dbReference>
<dbReference type="PANTHER" id="PTHR36985">
    <property type="entry name" value="TRANSLOCATION AND ASSEMBLY MODULE SUBUNIT TAMB"/>
    <property type="match status" value="1"/>
</dbReference>
<evidence type="ECO:0000313" key="7">
    <source>
        <dbReference type="EMBL" id="QIB67767.1"/>
    </source>
</evidence>
<evidence type="ECO:0000256" key="4">
    <source>
        <dbReference type="ARBA" id="ARBA00023136"/>
    </source>
</evidence>
<evidence type="ECO:0000259" key="6">
    <source>
        <dbReference type="Pfam" id="PF04357"/>
    </source>
</evidence>
<evidence type="ECO:0000256" key="5">
    <source>
        <dbReference type="SAM" id="MobiDB-lite"/>
    </source>
</evidence>
<keyword evidence="2" id="KW-0812">Transmembrane</keyword>
<reference evidence="7 8" key="1">
    <citation type="submission" date="2020-02" db="EMBL/GenBank/DDBJ databases">
        <title>Genome sequencing for Kineobactrum sp. M2.</title>
        <authorList>
            <person name="Park S.-J."/>
        </authorList>
    </citation>
    <scope>NUCLEOTIDE SEQUENCE [LARGE SCALE GENOMIC DNA]</scope>
    <source>
        <strain evidence="7 8">M2</strain>
    </source>
</reference>
<evidence type="ECO:0000256" key="1">
    <source>
        <dbReference type="ARBA" id="ARBA00004167"/>
    </source>
</evidence>
<dbReference type="InterPro" id="IPR007452">
    <property type="entry name" value="TamB_C"/>
</dbReference>
<dbReference type="EMBL" id="CP048711">
    <property type="protein sequence ID" value="QIB67767.1"/>
    <property type="molecule type" value="Genomic_DNA"/>
</dbReference>
<keyword evidence="8" id="KW-1185">Reference proteome</keyword>
<feature type="region of interest" description="Disordered" evidence="5">
    <location>
        <begin position="1"/>
        <end position="43"/>
    </location>
</feature>
<keyword evidence="3" id="KW-1133">Transmembrane helix</keyword>
<organism evidence="7 8">
    <name type="scientific">Kineobactrum salinum</name>
    <dbReference type="NCBI Taxonomy" id="2708301"/>
    <lineage>
        <taxon>Bacteria</taxon>
        <taxon>Pseudomonadati</taxon>
        <taxon>Pseudomonadota</taxon>
        <taxon>Gammaproteobacteria</taxon>
        <taxon>Cellvibrionales</taxon>
        <taxon>Halieaceae</taxon>
        <taxon>Kineobactrum</taxon>
    </lineage>
</organism>
<gene>
    <name evidence="7" type="ORF">G3T16_19525</name>
</gene>